<evidence type="ECO:0000256" key="1">
    <source>
        <dbReference type="SAM" id="MobiDB-lite"/>
    </source>
</evidence>
<name>A0A7L5BYK4_9RHOB</name>
<sequence length="207" mass="21498">MRFLIPSIAAVALALPTTPIMTNFTAAVALTAPLVLTMSAEPAEARGGRGGGRGGGARGGGRGGGARAGGGHRGGGAVRSGGRQNVHKNANRGGNRNANANHNRNNNTNRNRNNNVNRNVNRDIDRSRHVDIDVDHHYRGGGWGYGAGGFVAGVATAVTIGAIVSTLPPNCTTYTYSGIGYRECGGTWYQPQYSGSNVTYIVVNDPR</sequence>
<organism evidence="2 3">
    <name type="scientific">Pikeienuella piscinae</name>
    <dbReference type="NCBI Taxonomy" id="2748098"/>
    <lineage>
        <taxon>Bacteria</taxon>
        <taxon>Pseudomonadati</taxon>
        <taxon>Pseudomonadota</taxon>
        <taxon>Alphaproteobacteria</taxon>
        <taxon>Rhodobacterales</taxon>
        <taxon>Paracoccaceae</taxon>
        <taxon>Pikeienuella</taxon>
    </lineage>
</organism>
<dbReference type="Proteomes" id="UP000503336">
    <property type="component" value="Chromosome"/>
</dbReference>
<keyword evidence="3" id="KW-1185">Reference proteome</keyword>
<evidence type="ECO:0000313" key="2">
    <source>
        <dbReference type="EMBL" id="QIE55597.1"/>
    </source>
</evidence>
<accession>A0A7L5BYK4</accession>
<dbReference type="RefSeq" id="WP_165097734.1">
    <property type="nucleotide sequence ID" value="NZ_CP049056.1"/>
</dbReference>
<dbReference type="AlphaFoldDB" id="A0A7L5BYK4"/>
<feature type="region of interest" description="Disordered" evidence="1">
    <location>
        <begin position="43"/>
        <end position="119"/>
    </location>
</feature>
<feature type="compositionally biased region" description="Low complexity" evidence="1">
    <location>
        <begin position="91"/>
        <end position="119"/>
    </location>
</feature>
<protein>
    <submittedName>
        <fullName evidence="2">Uncharacterized protein</fullName>
    </submittedName>
</protein>
<proteinExistence type="predicted"/>
<dbReference type="EMBL" id="CP049056">
    <property type="protein sequence ID" value="QIE55597.1"/>
    <property type="molecule type" value="Genomic_DNA"/>
</dbReference>
<gene>
    <name evidence="2" type="ORF">G5B40_09095</name>
</gene>
<reference evidence="2 3" key="1">
    <citation type="submission" date="2020-02" db="EMBL/GenBank/DDBJ databases">
        <title>complete genome sequence of Rhodobacteraceae bacterium.</title>
        <authorList>
            <person name="Park J."/>
            <person name="Kim Y.-S."/>
            <person name="Kim K.-H."/>
        </authorList>
    </citation>
    <scope>NUCLEOTIDE SEQUENCE [LARGE SCALE GENOMIC DNA]</scope>
    <source>
        <strain evidence="2 3">RR4-56</strain>
    </source>
</reference>
<feature type="compositionally biased region" description="Gly residues" evidence="1">
    <location>
        <begin position="48"/>
        <end position="79"/>
    </location>
</feature>
<evidence type="ECO:0000313" key="3">
    <source>
        <dbReference type="Proteomes" id="UP000503336"/>
    </source>
</evidence>
<dbReference type="KEGG" id="hdh:G5B40_09095"/>